<dbReference type="AlphaFoldDB" id="A0A2P6P056"/>
<organism evidence="1 2">
    <name type="scientific">Planoprotostelium fungivorum</name>
    <dbReference type="NCBI Taxonomy" id="1890364"/>
    <lineage>
        <taxon>Eukaryota</taxon>
        <taxon>Amoebozoa</taxon>
        <taxon>Evosea</taxon>
        <taxon>Variosea</taxon>
        <taxon>Cavosteliida</taxon>
        <taxon>Cavosteliaceae</taxon>
        <taxon>Planoprotostelium</taxon>
    </lineage>
</organism>
<gene>
    <name evidence="1" type="ORF">PROFUN_00823</name>
</gene>
<dbReference type="Proteomes" id="UP000241769">
    <property type="component" value="Unassembled WGS sequence"/>
</dbReference>
<comment type="caution">
    <text evidence="1">The sequence shown here is derived from an EMBL/GenBank/DDBJ whole genome shotgun (WGS) entry which is preliminary data.</text>
</comment>
<evidence type="ECO:0000313" key="2">
    <source>
        <dbReference type="Proteomes" id="UP000241769"/>
    </source>
</evidence>
<proteinExistence type="predicted"/>
<dbReference type="InParanoid" id="A0A2P6P056"/>
<reference evidence="1 2" key="1">
    <citation type="journal article" date="2018" name="Genome Biol. Evol.">
        <title>Multiple Roots of Fruiting Body Formation in Amoebozoa.</title>
        <authorList>
            <person name="Hillmann F."/>
            <person name="Forbes G."/>
            <person name="Novohradska S."/>
            <person name="Ferling I."/>
            <person name="Riege K."/>
            <person name="Groth M."/>
            <person name="Westermann M."/>
            <person name="Marz M."/>
            <person name="Spaller T."/>
            <person name="Winckler T."/>
            <person name="Schaap P."/>
            <person name="Glockner G."/>
        </authorList>
    </citation>
    <scope>NUCLEOTIDE SEQUENCE [LARGE SCALE GENOMIC DNA]</scope>
    <source>
        <strain evidence="1 2">Jena</strain>
    </source>
</reference>
<evidence type="ECO:0000313" key="1">
    <source>
        <dbReference type="EMBL" id="PRP89559.1"/>
    </source>
</evidence>
<dbReference type="EMBL" id="MDYQ01000002">
    <property type="protein sequence ID" value="PRP89559.1"/>
    <property type="molecule type" value="Genomic_DNA"/>
</dbReference>
<sequence>MSSSSCYAPMTTERIAHRLKLNPSRSLCLEGEFTSQRCTLRFRIITTGHGSCAADASLDKPGRCPPADLNCIPAVDVTAVSRTWNAYSCTPIGRLTTLIFGFLELDGDT</sequence>
<accession>A0A2P6P056</accession>
<keyword evidence="2" id="KW-1185">Reference proteome</keyword>
<name>A0A2P6P056_9EUKA</name>
<protein>
    <submittedName>
        <fullName evidence="1">Uncharacterized protein</fullName>
    </submittedName>
</protein>